<protein>
    <submittedName>
        <fullName evidence="2">LicD family protein</fullName>
    </submittedName>
</protein>
<evidence type="ECO:0000259" key="1">
    <source>
        <dbReference type="Pfam" id="PF04991"/>
    </source>
</evidence>
<dbReference type="PANTHER" id="PTHR43404">
    <property type="entry name" value="LIPOPOLYSACCHARIDE CHOLINEPHOSPHOTRANSFERASE LICD"/>
    <property type="match status" value="1"/>
</dbReference>
<dbReference type="Proteomes" id="UP000292447">
    <property type="component" value="Chromosome II"/>
</dbReference>
<dbReference type="InterPro" id="IPR052942">
    <property type="entry name" value="LPS_cholinephosphotransferase"/>
</dbReference>
<gene>
    <name evidence="2" type="primary">MPUL0B00900</name>
    <name evidence="2" type="ORF">METSCH_B00900</name>
</gene>
<dbReference type="GO" id="GO:0009100">
    <property type="term" value="P:glycoprotein metabolic process"/>
    <property type="evidence" value="ECO:0007669"/>
    <property type="project" value="UniProtKB-ARBA"/>
</dbReference>
<evidence type="ECO:0000313" key="3">
    <source>
        <dbReference type="Proteomes" id="UP000292447"/>
    </source>
</evidence>
<organism evidence="2 3">
    <name type="scientific">Metschnikowia aff. pulcherrima</name>
    <dbReference type="NCBI Taxonomy" id="2163413"/>
    <lineage>
        <taxon>Eukaryota</taxon>
        <taxon>Fungi</taxon>
        <taxon>Dikarya</taxon>
        <taxon>Ascomycota</taxon>
        <taxon>Saccharomycotina</taxon>
        <taxon>Pichiomycetes</taxon>
        <taxon>Metschnikowiaceae</taxon>
        <taxon>Metschnikowia</taxon>
    </lineage>
</organism>
<dbReference type="PANTHER" id="PTHR43404:SF1">
    <property type="entry name" value="MNN4P"/>
    <property type="match status" value="1"/>
</dbReference>
<reference evidence="3" key="1">
    <citation type="submission" date="2019-03" db="EMBL/GenBank/DDBJ databases">
        <title>Snf2 controls pulcherriminic acid biosynthesis and connects pigmentation and antifungal activity of the yeast Metschnikowia pulcherrima.</title>
        <authorList>
            <person name="Gore-Lloyd D."/>
            <person name="Sumann I."/>
            <person name="Brachmann A.O."/>
            <person name="Schneeberger K."/>
            <person name="Ortiz-Merino R.A."/>
            <person name="Moreno-Beltran M."/>
            <person name="Schlaefli M."/>
            <person name="Kirner P."/>
            <person name="Santos Kron A."/>
            <person name="Wolfe K.H."/>
            <person name="Piel J."/>
            <person name="Ahrens C.H."/>
            <person name="Henk D."/>
            <person name="Freimoser F.M."/>
        </authorList>
    </citation>
    <scope>NUCLEOTIDE SEQUENCE [LARGE SCALE GENOMIC DNA]</scope>
    <source>
        <strain evidence="3">APC 1.2</strain>
    </source>
</reference>
<accession>A0A4P6XJP2</accession>
<dbReference type="InterPro" id="IPR007074">
    <property type="entry name" value="LicD/FKTN/FKRP_NTP_transf"/>
</dbReference>
<dbReference type="AlphaFoldDB" id="A0A4P6XJP2"/>
<dbReference type="EMBL" id="CP034457">
    <property type="protein sequence ID" value="QBM86899.1"/>
    <property type="molecule type" value="Genomic_DNA"/>
</dbReference>
<dbReference type="STRING" id="2163413.A0A4P6XJP2"/>
<evidence type="ECO:0000313" key="2">
    <source>
        <dbReference type="EMBL" id="QBM86899.1"/>
    </source>
</evidence>
<proteinExistence type="predicted"/>
<name>A0A4P6XJP2_9ASCO</name>
<feature type="domain" description="LicD/FKTN/FKRP nucleotidyltransferase" evidence="1">
    <location>
        <begin position="323"/>
        <end position="438"/>
    </location>
</feature>
<dbReference type="Pfam" id="PF04991">
    <property type="entry name" value="LicD"/>
    <property type="match status" value="1"/>
</dbReference>
<keyword evidence="3" id="KW-1185">Reference proteome</keyword>
<sequence length="601" mass="69047">MTFTKLYRKRLAIVALILICFILSFVNSLFKHISDDLLENISINFQKHSGFNPRTITHGLFTYIQSRPTLSIPEDALHTASLLASGSGINFHWDDWVDLSPGNAYLDRARKAHPDGVCDPGLSKFAQVNPYFMESYNTKVNRGMANLYCVKDIPKRVLVSTDTGYFEVPVAGKKRLGQESFTSAVTKKALVDLIYSTPQLDPQHKEAADVKFIRYAPSQKFVNISPQDFVFDLDKEILSLKEALAAKSILSEDKEHLKFLEASNSIVDLADRFFKYPWIYTDVVAGRSHHTSFPFFRRYISSKERQSVIQHMVRAWFKFSETSGVNTWVNYGSLLGWVYNGVNLPWDTDVDIQIPIKQLDQLSKRFNNTLITENPKDGNAKYLFEVSPTYTRQGNGRNFIDARFIEVNTGLYIDISVLAHTSDQPPESLMASMNKDERLQSIPVHCKNWNWHLLDEILPIRHTFFEDSSVYIPHNILSILLRKYGLDSFTTKLLFNGHHYDQNLLLWIPDKEDSRDCVIDTEAGMGVNALSNDCKSNWIKDEYKIVFGAADYHRRFDSNIDTPAPYDLRQVPELPLTRKDPHDYFEDIIEKRVSSTDWYSG</sequence>